<dbReference type="Proteomes" id="UP001515480">
    <property type="component" value="Unassembled WGS sequence"/>
</dbReference>
<comment type="caution">
    <text evidence="2">The sequence shown here is derived from an EMBL/GenBank/DDBJ whole genome shotgun (WGS) entry which is preliminary data.</text>
</comment>
<dbReference type="EMBL" id="JBGBPQ010000026">
    <property type="protein sequence ID" value="KAL1498849.1"/>
    <property type="molecule type" value="Genomic_DNA"/>
</dbReference>
<keyword evidence="1" id="KW-0812">Transmembrane</keyword>
<feature type="transmembrane region" description="Helical" evidence="1">
    <location>
        <begin position="164"/>
        <end position="185"/>
    </location>
</feature>
<reference evidence="2 3" key="1">
    <citation type="journal article" date="2024" name="Science">
        <title>Giant polyketide synthase enzymes in the biosynthesis of giant marine polyether toxins.</title>
        <authorList>
            <person name="Fallon T.R."/>
            <person name="Shende V.V."/>
            <person name="Wierzbicki I.H."/>
            <person name="Pendleton A.L."/>
            <person name="Watervoot N.F."/>
            <person name="Auber R.P."/>
            <person name="Gonzalez D.J."/>
            <person name="Wisecaver J.H."/>
            <person name="Moore B.S."/>
        </authorList>
    </citation>
    <scope>NUCLEOTIDE SEQUENCE [LARGE SCALE GENOMIC DNA]</scope>
    <source>
        <strain evidence="2 3">12B1</strain>
    </source>
</reference>
<keyword evidence="3" id="KW-1185">Reference proteome</keyword>
<sequence length="229" mass="23855">MVVLTFREASSACFDECSLDGERIAALPQPVLRSWTATQRMPDLPEPAARMVLCALALAAPSPSLSSSDALWASLSASARGLLLLAVRREGCVSAGSAQALNLLNKPQVVGKYAPLAPPHAHTLRRARDALGGGDAPVDEWLGALGALLEEPPRATRWYASPPAAAAVALAAGFVLLHTLVLLRALQHVHAADRTLLLLPLLGLGASAAVGGIAIGVNKLSEAPRRKRI</sequence>
<evidence type="ECO:0000313" key="3">
    <source>
        <dbReference type="Proteomes" id="UP001515480"/>
    </source>
</evidence>
<dbReference type="AlphaFoldDB" id="A0AB34IF57"/>
<feature type="transmembrane region" description="Helical" evidence="1">
    <location>
        <begin position="197"/>
        <end position="218"/>
    </location>
</feature>
<organism evidence="2 3">
    <name type="scientific">Prymnesium parvum</name>
    <name type="common">Toxic golden alga</name>
    <dbReference type="NCBI Taxonomy" id="97485"/>
    <lineage>
        <taxon>Eukaryota</taxon>
        <taxon>Haptista</taxon>
        <taxon>Haptophyta</taxon>
        <taxon>Prymnesiophyceae</taxon>
        <taxon>Prymnesiales</taxon>
        <taxon>Prymnesiaceae</taxon>
        <taxon>Prymnesium</taxon>
    </lineage>
</organism>
<proteinExistence type="predicted"/>
<name>A0AB34IF57_PRYPA</name>
<gene>
    <name evidence="2" type="ORF">AB1Y20_013375</name>
</gene>
<keyword evidence="1" id="KW-1133">Transmembrane helix</keyword>
<evidence type="ECO:0000313" key="2">
    <source>
        <dbReference type="EMBL" id="KAL1498849.1"/>
    </source>
</evidence>
<protein>
    <submittedName>
        <fullName evidence="2">Uncharacterized protein</fullName>
    </submittedName>
</protein>
<accession>A0AB34IF57</accession>
<evidence type="ECO:0000256" key="1">
    <source>
        <dbReference type="SAM" id="Phobius"/>
    </source>
</evidence>
<keyword evidence="1" id="KW-0472">Membrane</keyword>